<dbReference type="PANTHER" id="PTHR38686">
    <property type="entry name" value="APOLIPOPROTEIN N-ACYLTRANSFERASE"/>
    <property type="match status" value="1"/>
</dbReference>
<keyword evidence="6 8" id="KW-0472">Membrane</keyword>
<evidence type="ECO:0000256" key="2">
    <source>
        <dbReference type="ARBA" id="ARBA00022475"/>
    </source>
</evidence>
<dbReference type="AlphaFoldDB" id="A0A7Y9GPL1"/>
<comment type="similarity">
    <text evidence="8">Belongs to the CN hydrolase family. Apolipoprotein N-acyltransferase subfamily.</text>
</comment>
<keyword evidence="5 8" id="KW-1133">Transmembrane helix</keyword>
<evidence type="ECO:0000256" key="5">
    <source>
        <dbReference type="ARBA" id="ARBA00022989"/>
    </source>
</evidence>
<dbReference type="CDD" id="cd07571">
    <property type="entry name" value="ALP_N-acyl_transferase"/>
    <property type="match status" value="1"/>
</dbReference>
<dbReference type="EC" id="2.3.1.269" evidence="8"/>
<dbReference type="PANTHER" id="PTHR38686:SF1">
    <property type="entry name" value="APOLIPOPROTEIN N-ACYLTRANSFERASE"/>
    <property type="match status" value="1"/>
</dbReference>
<reference evidence="10 11" key="1">
    <citation type="submission" date="2020-07" db="EMBL/GenBank/DDBJ databases">
        <title>Sequencing the genomes of 1000 actinobacteria strains.</title>
        <authorList>
            <person name="Klenk H.-P."/>
        </authorList>
    </citation>
    <scope>NUCLEOTIDE SEQUENCE [LARGE SCALE GENOMIC DNA]</scope>
    <source>
        <strain evidence="10 11">DSM 24662</strain>
    </source>
</reference>
<evidence type="ECO:0000256" key="3">
    <source>
        <dbReference type="ARBA" id="ARBA00022679"/>
    </source>
</evidence>
<dbReference type="InterPro" id="IPR003010">
    <property type="entry name" value="C-N_Hydrolase"/>
</dbReference>
<dbReference type="GO" id="GO:0016410">
    <property type="term" value="F:N-acyltransferase activity"/>
    <property type="evidence" value="ECO:0007669"/>
    <property type="project" value="UniProtKB-UniRule"/>
</dbReference>
<evidence type="ECO:0000256" key="6">
    <source>
        <dbReference type="ARBA" id="ARBA00023136"/>
    </source>
</evidence>
<accession>A0A7Y9GPL1</accession>
<dbReference type="SUPFAM" id="SSF56317">
    <property type="entry name" value="Carbon-nitrogen hydrolase"/>
    <property type="match status" value="1"/>
</dbReference>
<proteinExistence type="inferred from homology"/>
<dbReference type="InterPro" id="IPR004563">
    <property type="entry name" value="Apolipo_AcylTrfase"/>
</dbReference>
<evidence type="ECO:0000259" key="9">
    <source>
        <dbReference type="PROSITE" id="PS50263"/>
    </source>
</evidence>
<dbReference type="NCBIfam" id="TIGR00546">
    <property type="entry name" value="lnt"/>
    <property type="match status" value="1"/>
</dbReference>
<comment type="function">
    <text evidence="8">Catalyzes the phospholipid dependent N-acylation of the N-terminal cysteine of apolipoprotein, the last step in lipoprotein maturation.</text>
</comment>
<dbReference type="HAMAP" id="MF_01148">
    <property type="entry name" value="Lnt"/>
    <property type="match status" value="1"/>
</dbReference>
<dbReference type="RefSeq" id="WP_179490207.1">
    <property type="nucleotide sequence ID" value="NZ_JACCBV010000001.1"/>
</dbReference>
<dbReference type="Pfam" id="PF20154">
    <property type="entry name" value="LNT_N"/>
    <property type="match status" value="1"/>
</dbReference>
<feature type="transmembrane region" description="Helical" evidence="8">
    <location>
        <begin position="120"/>
        <end position="136"/>
    </location>
</feature>
<comment type="catalytic activity">
    <reaction evidence="8">
        <text>N-terminal S-1,2-diacyl-sn-glyceryl-L-cysteinyl-[lipoprotein] + a glycerophospholipid = N-acyl-S-1,2-diacyl-sn-glyceryl-L-cysteinyl-[lipoprotein] + a 2-acyl-sn-glycero-3-phospholipid + H(+)</text>
        <dbReference type="Rhea" id="RHEA:48228"/>
        <dbReference type="Rhea" id="RHEA-COMP:14681"/>
        <dbReference type="Rhea" id="RHEA-COMP:14684"/>
        <dbReference type="ChEBI" id="CHEBI:15378"/>
        <dbReference type="ChEBI" id="CHEBI:136912"/>
        <dbReference type="ChEBI" id="CHEBI:140656"/>
        <dbReference type="ChEBI" id="CHEBI:140657"/>
        <dbReference type="ChEBI" id="CHEBI:140660"/>
        <dbReference type="EC" id="2.3.1.269"/>
    </reaction>
</comment>
<evidence type="ECO:0000256" key="4">
    <source>
        <dbReference type="ARBA" id="ARBA00022692"/>
    </source>
</evidence>
<keyword evidence="4 8" id="KW-0812">Transmembrane</keyword>
<dbReference type="GO" id="GO:0005886">
    <property type="term" value="C:plasma membrane"/>
    <property type="evidence" value="ECO:0007669"/>
    <property type="project" value="UniProtKB-SubCell"/>
</dbReference>
<evidence type="ECO:0000256" key="1">
    <source>
        <dbReference type="ARBA" id="ARBA00004651"/>
    </source>
</evidence>
<gene>
    <name evidence="8" type="primary">lnt</name>
    <name evidence="10" type="ORF">BJ991_002356</name>
</gene>
<keyword evidence="7 8" id="KW-0012">Acyltransferase</keyword>
<protein>
    <recommendedName>
        <fullName evidence="8">Apolipoprotein N-acyltransferase</fullName>
        <shortName evidence="8">ALP N-acyltransferase</shortName>
        <ecNumber evidence="8">2.3.1.269</ecNumber>
    </recommendedName>
</protein>
<evidence type="ECO:0000256" key="7">
    <source>
        <dbReference type="ARBA" id="ARBA00023315"/>
    </source>
</evidence>
<keyword evidence="10" id="KW-0449">Lipoprotein</keyword>
<organism evidence="10 11">
    <name type="scientific">Microbacterium immunditiarum</name>
    <dbReference type="NCBI Taxonomy" id="337480"/>
    <lineage>
        <taxon>Bacteria</taxon>
        <taxon>Bacillati</taxon>
        <taxon>Actinomycetota</taxon>
        <taxon>Actinomycetes</taxon>
        <taxon>Micrococcales</taxon>
        <taxon>Microbacteriaceae</taxon>
        <taxon>Microbacterium</taxon>
    </lineage>
</organism>
<feature type="transmembrane region" description="Helical" evidence="8">
    <location>
        <begin position="12"/>
        <end position="31"/>
    </location>
</feature>
<evidence type="ECO:0000313" key="10">
    <source>
        <dbReference type="EMBL" id="NYE20328.1"/>
    </source>
</evidence>
<keyword evidence="2 8" id="KW-1003">Cell membrane</keyword>
<dbReference type="Gene3D" id="3.60.110.10">
    <property type="entry name" value="Carbon-nitrogen hydrolase"/>
    <property type="match status" value="1"/>
</dbReference>
<dbReference type="GO" id="GO:0042158">
    <property type="term" value="P:lipoprotein biosynthetic process"/>
    <property type="evidence" value="ECO:0007669"/>
    <property type="project" value="UniProtKB-UniRule"/>
</dbReference>
<name>A0A7Y9GPL1_9MICO</name>
<dbReference type="InterPro" id="IPR036526">
    <property type="entry name" value="C-N_Hydrolase_sf"/>
</dbReference>
<dbReference type="Proteomes" id="UP000576969">
    <property type="component" value="Unassembled WGS sequence"/>
</dbReference>
<comment type="caution">
    <text evidence="10">The sequence shown here is derived from an EMBL/GenBank/DDBJ whole genome shotgun (WGS) entry which is preliminary data.</text>
</comment>
<dbReference type="InterPro" id="IPR045378">
    <property type="entry name" value="LNT_N"/>
</dbReference>
<feature type="transmembrane region" description="Helical" evidence="8">
    <location>
        <begin position="85"/>
        <end position="108"/>
    </location>
</feature>
<comment type="subcellular location">
    <subcellularLocation>
        <location evidence="1 8">Cell membrane</location>
        <topology evidence="1 8">Multi-pass membrane protein</topology>
    </subcellularLocation>
</comment>
<dbReference type="PROSITE" id="PS50263">
    <property type="entry name" value="CN_HYDROLASE"/>
    <property type="match status" value="1"/>
</dbReference>
<evidence type="ECO:0000256" key="8">
    <source>
        <dbReference type="HAMAP-Rule" id="MF_01148"/>
    </source>
</evidence>
<comment type="pathway">
    <text evidence="8">Protein modification; lipoprotein biosynthesis (N-acyl transfer).</text>
</comment>
<feature type="transmembrane region" description="Helical" evidence="8">
    <location>
        <begin position="166"/>
        <end position="190"/>
    </location>
</feature>
<keyword evidence="3 8" id="KW-0808">Transferase</keyword>
<sequence length="534" mass="56618">MPLSAPERPVLPLWAAVVASAAGGLLLDVAFPSVGWWPMAFPAVALALVSLIGRTAGGALLVGVVFGVAFYLMNVDFTARWVGPLPWVALSVFESLFVAVGALLITLAYRWIPRVLPTRWARLTVLPAIVAGLWTAREEVTGGFPYGGFPWGRVGTSQVGGPLIEVVSWIGTAGLSFLVVGLTAVVIEVVRMTTWRSRAIIVRAGVIPIGAVVVMLVGLAVIPAWQTTPEGDIRVVSVQGNGPAGYFDVRQRGDVLASQFDATEPLFGEEGVDAVVWPEGSVDLDPRDSAVAASALNRVSRSFDAPLVANMVRLEGEEFFNTSFVWVAGEGMTQRYDKRNPVPFGEYVPDRAFYRGIAPDLIDMIGRDYTPGVNPPVFELDGFRAGLAICFDVIYDALVWEGAADGADVYFFQTNNADFRGTDENLQQLAVARLRAIETGRSVVNISTVGTSQVIAPDGTTIDSLPADEPGAMLTDVELRTGLTPAVVAGPWIKAVLEWGSVAALAVVAGVIAAGQRANAKTPAPEGTGVSEPM</sequence>
<evidence type="ECO:0000313" key="11">
    <source>
        <dbReference type="Proteomes" id="UP000576969"/>
    </source>
</evidence>
<feature type="domain" description="CN hydrolase" evidence="9">
    <location>
        <begin position="233"/>
        <end position="479"/>
    </location>
</feature>
<dbReference type="EMBL" id="JACCBV010000001">
    <property type="protein sequence ID" value="NYE20328.1"/>
    <property type="molecule type" value="Genomic_DNA"/>
</dbReference>
<feature type="transmembrane region" description="Helical" evidence="8">
    <location>
        <begin position="43"/>
        <end position="73"/>
    </location>
</feature>
<keyword evidence="11" id="KW-1185">Reference proteome</keyword>
<dbReference type="Pfam" id="PF00795">
    <property type="entry name" value="CN_hydrolase"/>
    <property type="match status" value="1"/>
</dbReference>
<feature type="transmembrane region" description="Helical" evidence="8">
    <location>
        <begin position="202"/>
        <end position="225"/>
    </location>
</feature>
<dbReference type="UniPathway" id="UPA00666"/>